<feature type="transmembrane region" description="Helical" evidence="1">
    <location>
        <begin position="29"/>
        <end position="47"/>
    </location>
</feature>
<feature type="transmembrane region" description="Helical" evidence="1">
    <location>
        <begin position="112"/>
        <end position="132"/>
    </location>
</feature>
<keyword evidence="1" id="KW-0472">Membrane</keyword>
<accession>G0U964</accession>
<gene>
    <name evidence="2" type="ORF">TVY486_1116320</name>
</gene>
<reference evidence="2" key="1">
    <citation type="journal article" date="2012" name="Proc. Natl. Acad. Sci. U.S.A.">
        <title>Antigenic diversity is generated by distinct evolutionary mechanisms in African trypanosome species.</title>
        <authorList>
            <person name="Jackson A.P."/>
            <person name="Berry A."/>
            <person name="Aslett M."/>
            <person name="Allison H.C."/>
            <person name="Burton P."/>
            <person name="Vavrova-Anderson J."/>
            <person name="Brown R."/>
            <person name="Browne H."/>
            <person name="Corton N."/>
            <person name="Hauser H."/>
            <person name="Gamble J."/>
            <person name="Gilderthorp R."/>
            <person name="Marcello L."/>
            <person name="McQuillan J."/>
            <person name="Otto T.D."/>
            <person name="Quail M.A."/>
            <person name="Sanders M.J."/>
            <person name="van Tonder A."/>
            <person name="Ginger M.L."/>
            <person name="Field M.C."/>
            <person name="Barry J.D."/>
            <person name="Hertz-Fowler C."/>
            <person name="Berriman M."/>
        </authorList>
    </citation>
    <scope>NUCLEOTIDE SEQUENCE</scope>
    <source>
        <strain evidence="2">Y486</strain>
    </source>
</reference>
<dbReference type="AlphaFoldDB" id="G0U964"/>
<evidence type="ECO:0000256" key="1">
    <source>
        <dbReference type="SAM" id="Phobius"/>
    </source>
</evidence>
<proteinExistence type="predicted"/>
<keyword evidence="1" id="KW-1133">Transmembrane helix</keyword>
<evidence type="ECO:0000313" key="2">
    <source>
        <dbReference type="EMBL" id="CCC54148.1"/>
    </source>
</evidence>
<organism evidence="2">
    <name type="scientific">Trypanosoma vivax (strain Y486)</name>
    <dbReference type="NCBI Taxonomy" id="1055687"/>
    <lineage>
        <taxon>Eukaryota</taxon>
        <taxon>Discoba</taxon>
        <taxon>Euglenozoa</taxon>
        <taxon>Kinetoplastea</taxon>
        <taxon>Metakinetoplastina</taxon>
        <taxon>Trypanosomatida</taxon>
        <taxon>Trypanosomatidae</taxon>
        <taxon>Trypanosoma</taxon>
        <taxon>Duttonella</taxon>
    </lineage>
</organism>
<sequence>MFLYKAQQTLTCPMYLNETAAHRNAPSKAVIIITITIIIAIICRLRLCSKDREGPHVVSATSARCIRVARGRRMHTQSKRREPSVLTFALCLPYKTLTIIRCTGKILSCYRLLTHCSVLLATPFSCCLFLFLY</sequence>
<keyword evidence="1" id="KW-0812">Transmembrane</keyword>
<dbReference type="EMBL" id="HE573027">
    <property type="protein sequence ID" value="CCC54148.1"/>
    <property type="molecule type" value="Genomic_DNA"/>
</dbReference>
<name>G0U964_TRYVY</name>
<protein>
    <submittedName>
        <fullName evidence="2">Uncharacterized protein</fullName>
    </submittedName>
</protein>
<dbReference type="VEuPathDB" id="TriTrypDB:TvY486_1116320"/>